<keyword evidence="2" id="KW-1185">Reference proteome</keyword>
<organism evidence="1 2">
    <name type="scientific">Chionoecetes opilio</name>
    <name type="common">Atlantic snow crab</name>
    <name type="synonym">Cancer opilio</name>
    <dbReference type="NCBI Taxonomy" id="41210"/>
    <lineage>
        <taxon>Eukaryota</taxon>
        <taxon>Metazoa</taxon>
        <taxon>Ecdysozoa</taxon>
        <taxon>Arthropoda</taxon>
        <taxon>Crustacea</taxon>
        <taxon>Multicrustacea</taxon>
        <taxon>Malacostraca</taxon>
        <taxon>Eumalacostraca</taxon>
        <taxon>Eucarida</taxon>
        <taxon>Decapoda</taxon>
        <taxon>Pleocyemata</taxon>
        <taxon>Brachyura</taxon>
        <taxon>Eubrachyura</taxon>
        <taxon>Majoidea</taxon>
        <taxon>Majidae</taxon>
        <taxon>Chionoecetes</taxon>
    </lineage>
</organism>
<dbReference type="EMBL" id="JACEEZ010001879">
    <property type="protein sequence ID" value="KAG0728741.1"/>
    <property type="molecule type" value="Genomic_DNA"/>
</dbReference>
<proteinExistence type="predicted"/>
<dbReference type="AlphaFoldDB" id="A0A8J4YQQ8"/>
<reference evidence="1" key="1">
    <citation type="submission" date="2020-07" db="EMBL/GenBank/DDBJ databases">
        <title>The High-quality genome of the commercially important snow crab, Chionoecetes opilio.</title>
        <authorList>
            <person name="Jeong J.-H."/>
            <person name="Ryu S."/>
        </authorList>
    </citation>
    <scope>NUCLEOTIDE SEQUENCE</scope>
    <source>
        <strain evidence="1">MADBK_172401_WGS</strain>
        <tissue evidence="1">Digestive gland</tissue>
    </source>
</reference>
<comment type="caution">
    <text evidence="1">The sequence shown here is derived from an EMBL/GenBank/DDBJ whole genome shotgun (WGS) entry which is preliminary data.</text>
</comment>
<dbReference type="OrthoDB" id="7477527at2759"/>
<name>A0A8J4YQQ8_CHIOP</name>
<evidence type="ECO:0000313" key="2">
    <source>
        <dbReference type="Proteomes" id="UP000770661"/>
    </source>
</evidence>
<evidence type="ECO:0000313" key="1">
    <source>
        <dbReference type="EMBL" id="KAG0728741.1"/>
    </source>
</evidence>
<dbReference type="Proteomes" id="UP000770661">
    <property type="component" value="Unassembled WGS sequence"/>
</dbReference>
<sequence>MSDASDVGWGYQILRRPAGFRGWSGVERRIHINVKELLVPLLFSVIEPIPALLLRDDNRVAVPVSPAWDIQIRPYCVPFGARSSAWLALFHLHLYAGSCRSGECVAGALSRFRGSSLEWQLCPDAAALCRRWALRRWTSSVPPLCQLQAF</sequence>
<accession>A0A8J4YQQ8</accession>
<protein>
    <submittedName>
        <fullName evidence="1">Uncharacterized protein</fullName>
    </submittedName>
</protein>
<gene>
    <name evidence="1" type="ORF">GWK47_031864</name>
</gene>